<reference evidence="3" key="2">
    <citation type="submission" date="2017-05" db="EMBL/GenBank/DDBJ databases">
        <authorList>
            <consortium name="The Broad Institute Genomics Platform"/>
            <consortium name="The Broad Institute Genomic Center for Infectious Diseases"/>
            <person name="Earl A."/>
            <person name="Manson A."/>
            <person name="Schwartman J."/>
            <person name="Gilmore M."/>
            <person name="Abouelleil A."/>
            <person name="Cao P."/>
            <person name="Chapman S."/>
            <person name="Cusick C."/>
            <person name="Shea T."/>
            <person name="Young S."/>
            <person name="Neafsey D."/>
            <person name="Nusbaum C."/>
            <person name="Birren B."/>
        </authorList>
    </citation>
    <scope>NUCLEOTIDE SEQUENCE</scope>
    <source>
        <strain evidence="3">9E7_DIV0242</strain>
    </source>
</reference>
<feature type="domain" description="NAD(P)-binding" evidence="1">
    <location>
        <begin position="8"/>
        <end position="192"/>
    </location>
</feature>
<dbReference type="EMBL" id="CP147247">
    <property type="protein sequence ID" value="WYJ92102.1"/>
    <property type="molecule type" value="Genomic_DNA"/>
</dbReference>
<dbReference type="Pfam" id="PF13460">
    <property type="entry name" value="NAD_binding_10"/>
    <property type="match status" value="1"/>
</dbReference>
<organism evidence="2">
    <name type="scientific">Candidatus Enterococcus clewellii</name>
    <dbReference type="NCBI Taxonomy" id="1834193"/>
    <lineage>
        <taxon>Bacteria</taxon>
        <taxon>Bacillati</taxon>
        <taxon>Bacillota</taxon>
        <taxon>Bacilli</taxon>
        <taxon>Lactobacillales</taxon>
        <taxon>Enterococcaceae</taxon>
        <taxon>Enterococcus</taxon>
    </lineage>
</organism>
<dbReference type="GO" id="GO:0016646">
    <property type="term" value="F:oxidoreductase activity, acting on the CH-NH group of donors, NAD or NADP as acceptor"/>
    <property type="evidence" value="ECO:0007669"/>
    <property type="project" value="TreeGrafter"/>
</dbReference>
<reference evidence="3" key="3">
    <citation type="submission" date="2024-03" db="EMBL/GenBank/DDBJ databases">
        <title>The Genome Sequence of Enterococcus sp. DIV0242b.</title>
        <authorList>
            <consortium name="The Broad Institute Genomics Platform"/>
            <consortium name="The Broad Institute Microbial Omics Core"/>
            <consortium name="The Broad Institute Genomic Center for Infectious Diseases"/>
            <person name="Earl A."/>
            <person name="Manson A."/>
            <person name="Gilmore M."/>
            <person name="Schwartman J."/>
            <person name="Shea T."/>
            <person name="Abouelleil A."/>
            <person name="Cao P."/>
            <person name="Chapman S."/>
            <person name="Cusick C."/>
            <person name="Young S."/>
            <person name="Neafsey D."/>
            <person name="Nusbaum C."/>
            <person name="Birren B."/>
        </authorList>
    </citation>
    <scope>NUCLEOTIDE SEQUENCE</scope>
    <source>
        <strain evidence="3">9E7_DIV0242</strain>
    </source>
</reference>
<reference evidence="2" key="1">
    <citation type="submission" date="2017-05" db="EMBL/GenBank/DDBJ databases">
        <title>The Genome Sequence of Enterococcus sp. 9E7_DIV0242.</title>
        <authorList>
            <consortium name="The Broad Institute Genomics Platform"/>
            <consortium name="The Broad Institute Genomic Center for Infectious Diseases"/>
            <person name="Earl A."/>
            <person name="Manson A."/>
            <person name="Schwartman J."/>
            <person name="Gilmore M."/>
            <person name="Abouelleil A."/>
            <person name="Cao P."/>
            <person name="Chapman S."/>
            <person name="Cusick C."/>
            <person name="Shea T."/>
            <person name="Young S."/>
            <person name="Neafsey D."/>
            <person name="Nusbaum C."/>
            <person name="Birren B."/>
        </authorList>
    </citation>
    <scope>NUCLEOTIDE SEQUENCE [LARGE SCALE GENOMIC DNA]</scope>
    <source>
        <strain evidence="2">9E7_DIV0242</strain>
    </source>
</reference>
<proteinExistence type="predicted"/>
<dbReference type="OrthoDB" id="9785372at2"/>
<protein>
    <recommendedName>
        <fullName evidence="1">NAD(P)-binding domain-containing protein</fullName>
    </recommendedName>
</protein>
<dbReference type="RefSeq" id="WP_086349074.1">
    <property type="nucleotide sequence ID" value="NZ_CP147247.1"/>
</dbReference>
<evidence type="ECO:0000259" key="1">
    <source>
        <dbReference type="Pfam" id="PF13460"/>
    </source>
</evidence>
<dbReference type="InterPro" id="IPR016040">
    <property type="entry name" value="NAD(P)-bd_dom"/>
</dbReference>
<dbReference type="AlphaFoldDB" id="A0A242K656"/>
<keyword evidence="4" id="KW-1185">Reference proteome</keyword>
<dbReference type="PANTHER" id="PTHR43355:SF2">
    <property type="entry name" value="FLAVIN REDUCTASE (NADPH)"/>
    <property type="match status" value="1"/>
</dbReference>
<evidence type="ECO:0000313" key="4">
    <source>
        <dbReference type="Proteomes" id="UP000195141"/>
    </source>
</evidence>
<accession>A0A242K656</accession>
<sequence length="209" mass="22730">MKIAVVAANGKAGKQIVEEAVARGHEVTAVVRGENKTKAQYQLIKDLYDLTTEDLNDFDVVVDAFGIFDPEKMEEHQTSLKHLADILSNTATRLLVVGGAGSLYVDPEHTVELMNTPDFPEAFKPLASNMGKALAALKNRNDVNWTYISPAADFQADGEKTGKYSVAGEELTLNSNGESVISYADYAVAMVDEIENGKHIKERISVVKA</sequence>
<evidence type="ECO:0000313" key="3">
    <source>
        <dbReference type="EMBL" id="WYJ92102.1"/>
    </source>
</evidence>
<dbReference type="InterPro" id="IPR036291">
    <property type="entry name" value="NAD(P)-bd_dom_sf"/>
</dbReference>
<dbReference type="PANTHER" id="PTHR43355">
    <property type="entry name" value="FLAVIN REDUCTASE (NADPH)"/>
    <property type="match status" value="1"/>
</dbReference>
<dbReference type="EMBL" id="NGMM01000003">
    <property type="protein sequence ID" value="OTP15790.1"/>
    <property type="molecule type" value="Genomic_DNA"/>
</dbReference>
<dbReference type="CDD" id="cd05244">
    <property type="entry name" value="BVR-B_like_SDR_a"/>
    <property type="match status" value="1"/>
</dbReference>
<dbReference type="SUPFAM" id="SSF51735">
    <property type="entry name" value="NAD(P)-binding Rossmann-fold domains"/>
    <property type="match status" value="1"/>
</dbReference>
<dbReference type="Gene3D" id="3.40.50.720">
    <property type="entry name" value="NAD(P)-binding Rossmann-like Domain"/>
    <property type="match status" value="1"/>
</dbReference>
<dbReference type="InterPro" id="IPR051606">
    <property type="entry name" value="Polyketide_Oxido-like"/>
</dbReference>
<name>A0A242K656_9ENTE</name>
<gene>
    <name evidence="2" type="ORF">A5888_002004</name>
    <name evidence="3" type="ORF">A5888_003875</name>
</gene>
<dbReference type="Proteomes" id="UP000195141">
    <property type="component" value="Chromosome"/>
</dbReference>
<evidence type="ECO:0000313" key="2">
    <source>
        <dbReference type="EMBL" id="OTP15790.1"/>
    </source>
</evidence>